<evidence type="ECO:0000313" key="3">
    <source>
        <dbReference type="Proteomes" id="UP000754644"/>
    </source>
</evidence>
<dbReference type="AlphaFoldDB" id="A0A973A723"/>
<organism evidence="2 3">
    <name type="scientific">SAR86 cluster bacterium</name>
    <dbReference type="NCBI Taxonomy" id="2030880"/>
    <lineage>
        <taxon>Bacteria</taxon>
        <taxon>Pseudomonadati</taxon>
        <taxon>Pseudomonadota</taxon>
        <taxon>Gammaproteobacteria</taxon>
        <taxon>SAR86 cluster</taxon>
    </lineage>
</organism>
<feature type="signal peptide" evidence="1">
    <location>
        <begin position="1"/>
        <end position="25"/>
    </location>
</feature>
<reference evidence="2" key="1">
    <citation type="submission" date="2020-05" db="EMBL/GenBank/DDBJ databases">
        <title>Sulfur intermediates as new biogeochemical hubs in an aquatic model microbial ecosystem.</title>
        <authorList>
            <person name="Vigneron A."/>
        </authorList>
    </citation>
    <scope>NUCLEOTIDE SEQUENCE</scope>
    <source>
        <strain evidence="2">Bin.250</strain>
    </source>
</reference>
<accession>A0A973A723</accession>
<evidence type="ECO:0008006" key="4">
    <source>
        <dbReference type="Google" id="ProtNLM"/>
    </source>
</evidence>
<sequence>MRTTRNVINLAMVFSLWLLSGLAQAGLTPGNTMLTNTATLTYTGGTVSDSVTVTVATIGAAPLLTIPADANRSEGQVYEGIYTLTAQNNGVDTYAIAFDVGTTGVTTSGTYDAPSLYSAAGGGAALTTPIELGASAILSLVSTTVFTVPSDGTIDSVVNGLEGGDTIVIDSITYTIASVVDNGTLVNGIPSATITVGTTLAGGAVVGVEVYEIKTFYVRSGDVGTLSSPPTAGVITVSLDVTPTLTGTLLDGASFAINVVEVKITKYVRNVTSANCIDSTNTSTYPVTPIGADDCAAAANLLTIGSNTWYRANASTVRVIASADSTVLTPDTLEYLIRVETSAAGLADAKIVDELPPFTTYTATTTKIYKNDIAHTSGPTAIAGATFPFATATAIDSDGVSGVVGANKTVDIVYQVTLQ</sequence>
<proteinExistence type="predicted"/>
<protein>
    <recommendedName>
        <fullName evidence="4">DUF11 domain-containing protein</fullName>
    </recommendedName>
</protein>
<gene>
    <name evidence="2" type="ORF">HQ497_02665</name>
</gene>
<name>A0A973A723_9GAMM</name>
<dbReference type="Proteomes" id="UP000754644">
    <property type="component" value="Unassembled WGS sequence"/>
</dbReference>
<comment type="caution">
    <text evidence="2">The sequence shown here is derived from an EMBL/GenBank/DDBJ whole genome shotgun (WGS) entry which is preliminary data.</text>
</comment>
<dbReference type="EMBL" id="JABMOJ010000093">
    <property type="protein sequence ID" value="NQV64244.1"/>
    <property type="molecule type" value="Genomic_DNA"/>
</dbReference>
<evidence type="ECO:0000256" key="1">
    <source>
        <dbReference type="SAM" id="SignalP"/>
    </source>
</evidence>
<feature type="chain" id="PRO_5036810431" description="DUF11 domain-containing protein" evidence="1">
    <location>
        <begin position="26"/>
        <end position="419"/>
    </location>
</feature>
<evidence type="ECO:0000313" key="2">
    <source>
        <dbReference type="EMBL" id="NQV64244.1"/>
    </source>
</evidence>
<keyword evidence="1" id="KW-0732">Signal</keyword>